<dbReference type="InterPro" id="IPR028973">
    <property type="entry name" value="PhnB-like"/>
</dbReference>
<dbReference type="Pfam" id="PF06983">
    <property type="entry name" value="3-dmu-9_3-mt"/>
    <property type="match status" value="1"/>
</dbReference>
<reference evidence="2 3" key="1">
    <citation type="submission" date="2019-02" db="EMBL/GenBank/DDBJ databases">
        <title>Deep-cultivation of Planctomycetes and their phenomic and genomic characterization uncovers novel biology.</title>
        <authorList>
            <person name="Wiegand S."/>
            <person name="Jogler M."/>
            <person name="Boedeker C."/>
            <person name="Pinto D."/>
            <person name="Vollmers J."/>
            <person name="Rivas-Marin E."/>
            <person name="Kohn T."/>
            <person name="Peeters S.H."/>
            <person name="Heuer A."/>
            <person name="Rast P."/>
            <person name="Oberbeckmann S."/>
            <person name="Bunk B."/>
            <person name="Jeske O."/>
            <person name="Meyerdierks A."/>
            <person name="Storesund J.E."/>
            <person name="Kallscheuer N."/>
            <person name="Luecker S."/>
            <person name="Lage O.M."/>
            <person name="Pohl T."/>
            <person name="Merkel B.J."/>
            <person name="Hornburger P."/>
            <person name="Mueller R.-W."/>
            <person name="Bruemmer F."/>
            <person name="Labrenz M."/>
            <person name="Spormann A.M."/>
            <person name="Op den Camp H."/>
            <person name="Overmann J."/>
            <person name="Amann R."/>
            <person name="Jetten M.S.M."/>
            <person name="Mascher T."/>
            <person name="Medema M.H."/>
            <person name="Devos D.P."/>
            <person name="Kaster A.-K."/>
            <person name="Ovreas L."/>
            <person name="Rohde M."/>
            <person name="Galperin M.Y."/>
            <person name="Jogler C."/>
        </authorList>
    </citation>
    <scope>NUCLEOTIDE SEQUENCE [LARGE SCALE GENOMIC DNA]</scope>
    <source>
        <strain evidence="2 3">K22_7</strain>
    </source>
</reference>
<dbReference type="InterPro" id="IPR029068">
    <property type="entry name" value="Glyas_Bleomycin-R_OHBP_Dase"/>
</dbReference>
<dbReference type="GO" id="GO:0008168">
    <property type="term" value="F:methyltransferase activity"/>
    <property type="evidence" value="ECO:0007669"/>
    <property type="project" value="UniProtKB-KW"/>
</dbReference>
<feature type="domain" description="PhnB-like" evidence="1">
    <location>
        <begin position="7"/>
        <end position="122"/>
    </location>
</feature>
<organism evidence="2 3">
    <name type="scientific">Rubripirellula lacrimiformis</name>
    <dbReference type="NCBI Taxonomy" id="1930273"/>
    <lineage>
        <taxon>Bacteria</taxon>
        <taxon>Pseudomonadati</taxon>
        <taxon>Planctomycetota</taxon>
        <taxon>Planctomycetia</taxon>
        <taxon>Pirellulales</taxon>
        <taxon>Pirellulaceae</taxon>
        <taxon>Rubripirellula</taxon>
    </lineage>
</organism>
<dbReference type="PIRSF" id="PIRSF021700">
    <property type="entry name" value="3_dmu_93_MTrfase"/>
    <property type="match status" value="1"/>
</dbReference>
<dbReference type="PANTHER" id="PTHR33990:SF2">
    <property type="entry name" value="PHNB-LIKE DOMAIN-CONTAINING PROTEIN"/>
    <property type="match status" value="1"/>
</dbReference>
<dbReference type="EMBL" id="CP036525">
    <property type="protein sequence ID" value="QDT05062.1"/>
    <property type="molecule type" value="Genomic_DNA"/>
</dbReference>
<keyword evidence="3" id="KW-1185">Reference proteome</keyword>
<dbReference type="CDD" id="cd06588">
    <property type="entry name" value="PhnB_like"/>
    <property type="match status" value="1"/>
</dbReference>
<name>A0A517ND50_9BACT</name>
<proteinExistence type="predicted"/>
<gene>
    <name evidence="2" type="ORF">K227x_34600</name>
</gene>
<evidence type="ECO:0000259" key="1">
    <source>
        <dbReference type="Pfam" id="PF06983"/>
    </source>
</evidence>
<evidence type="ECO:0000313" key="2">
    <source>
        <dbReference type="EMBL" id="QDT05062.1"/>
    </source>
</evidence>
<keyword evidence="2" id="KW-0489">Methyltransferase</keyword>
<dbReference type="PANTHER" id="PTHR33990">
    <property type="entry name" value="PROTEIN YJDN-RELATED"/>
    <property type="match status" value="1"/>
</dbReference>
<dbReference type="InterPro" id="IPR009725">
    <property type="entry name" value="3_dmu_93_MTrfase"/>
</dbReference>
<dbReference type="AlphaFoldDB" id="A0A517ND50"/>
<dbReference type="GO" id="GO:0032259">
    <property type="term" value="P:methylation"/>
    <property type="evidence" value="ECO:0007669"/>
    <property type="project" value="UniProtKB-KW"/>
</dbReference>
<keyword evidence="2" id="KW-0830">Ubiquinone</keyword>
<sequence>MNPMRPTITPCLWFDDNAEEAAEFYTSVFDGSRILHKMIAHDDWPGGKIGDVIMVDFELKGQPYQALGGGPSDPFNDRVSLSVTCADQAEVDRYWDRLTADGGEPIMCGWLKDKFGMRWQIVPEEFFQLVNDKDPQKSRRVMQAMTQMVKLDVAKLRQAHEGQE</sequence>
<dbReference type="SUPFAM" id="SSF54593">
    <property type="entry name" value="Glyoxalase/Bleomycin resistance protein/Dihydroxybiphenyl dioxygenase"/>
    <property type="match status" value="1"/>
</dbReference>
<dbReference type="KEGG" id="rlc:K227x_34600"/>
<keyword evidence="2" id="KW-0808">Transferase</keyword>
<dbReference type="Gene3D" id="3.10.180.10">
    <property type="entry name" value="2,3-Dihydroxybiphenyl 1,2-Dioxygenase, domain 1"/>
    <property type="match status" value="1"/>
</dbReference>
<evidence type="ECO:0000313" key="3">
    <source>
        <dbReference type="Proteomes" id="UP000318538"/>
    </source>
</evidence>
<protein>
    <submittedName>
        <fullName evidence="2">3-demethylubiquinone-9 3-methyltransferase</fullName>
    </submittedName>
</protein>
<accession>A0A517ND50</accession>
<dbReference type="Proteomes" id="UP000318538">
    <property type="component" value="Chromosome"/>
</dbReference>